<feature type="domain" description="HTH cro/C1-type" evidence="1">
    <location>
        <begin position="29"/>
        <end position="83"/>
    </location>
</feature>
<dbReference type="InterPro" id="IPR001387">
    <property type="entry name" value="Cro/C1-type_HTH"/>
</dbReference>
<name>A0A1C4VUD8_9ACTN</name>
<dbReference type="Gene3D" id="1.10.260.40">
    <property type="entry name" value="lambda repressor-like DNA-binding domains"/>
    <property type="match status" value="1"/>
</dbReference>
<dbReference type="InterPro" id="IPR010982">
    <property type="entry name" value="Lambda_DNA-bd_dom_sf"/>
</dbReference>
<dbReference type="GO" id="GO:0003677">
    <property type="term" value="F:DNA binding"/>
    <property type="evidence" value="ECO:0007669"/>
    <property type="project" value="InterPro"/>
</dbReference>
<protein>
    <submittedName>
        <fullName evidence="2">Helix-turn-helix</fullName>
    </submittedName>
</protein>
<dbReference type="CDD" id="cd00093">
    <property type="entry name" value="HTH_XRE"/>
    <property type="match status" value="1"/>
</dbReference>
<accession>A0A1C4VUD8</accession>
<dbReference type="EMBL" id="LT607410">
    <property type="protein sequence ID" value="SCE87580.1"/>
    <property type="molecule type" value="Genomic_DNA"/>
</dbReference>
<evidence type="ECO:0000313" key="3">
    <source>
        <dbReference type="Proteomes" id="UP000198228"/>
    </source>
</evidence>
<dbReference type="AlphaFoldDB" id="A0A1C4VUD8"/>
<dbReference type="Proteomes" id="UP000198228">
    <property type="component" value="Chromosome I"/>
</dbReference>
<proteinExistence type="predicted"/>
<dbReference type="SUPFAM" id="SSF47413">
    <property type="entry name" value="lambda repressor-like DNA-binding domains"/>
    <property type="match status" value="1"/>
</dbReference>
<evidence type="ECO:0000259" key="1">
    <source>
        <dbReference type="PROSITE" id="PS50943"/>
    </source>
</evidence>
<dbReference type="PROSITE" id="PS50943">
    <property type="entry name" value="HTH_CROC1"/>
    <property type="match status" value="1"/>
</dbReference>
<dbReference type="Pfam" id="PF01381">
    <property type="entry name" value="HTH_3"/>
    <property type="match status" value="1"/>
</dbReference>
<sequence length="249" mass="27642">MPLRYRAHTGMAHHSGMPSRLVTLLSDVVRREREAHELSQRELAELASVSQATVARIERGDRSPGVDVLERLLAAMGLQLTVAVEPLDAHLDARIDELAARPVAERIAQAGLDRVLDRLGDLPHVLTGSCAALLQGAAVPVTEIEIAVRWTDSGRFTQWLADGYGQRWNAQWREFGYLRLEPEEPGEHLWRTISGDVRATMCDELPEAIEVRHGDRSYPVVPLVALELSNPRAAELLRRHRRRAAGSAG</sequence>
<evidence type="ECO:0000313" key="2">
    <source>
        <dbReference type="EMBL" id="SCE87580.1"/>
    </source>
</evidence>
<gene>
    <name evidence="2" type="ORF">GA0074696_1382</name>
</gene>
<organism evidence="2 3">
    <name type="scientific">Micromonospora purpureochromogenes</name>
    <dbReference type="NCBI Taxonomy" id="47872"/>
    <lineage>
        <taxon>Bacteria</taxon>
        <taxon>Bacillati</taxon>
        <taxon>Actinomycetota</taxon>
        <taxon>Actinomycetes</taxon>
        <taxon>Micromonosporales</taxon>
        <taxon>Micromonosporaceae</taxon>
        <taxon>Micromonospora</taxon>
    </lineage>
</organism>
<reference evidence="2 3" key="1">
    <citation type="submission" date="2016-06" db="EMBL/GenBank/DDBJ databases">
        <authorList>
            <person name="Kjaerup R.B."/>
            <person name="Dalgaard T.S."/>
            <person name="Juul-Madsen H.R."/>
        </authorList>
    </citation>
    <scope>NUCLEOTIDE SEQUENCE [LARGE SCALE GENOMIC DNA]</scope>
    <source>
        <strain evidence="2 3">DSM 43821</strain>
    </source>
</reference>
<dbReference type="SMART" id="SM00530">
    <property type="entry name" value="HTH_XRE"/>
    <property type="match status" value="1"/>
</dbReference>